<dbReference type="InterPro" id="IPR046698">
    <property type="entry name" value="PedC-like"/>
</dbReference>
<reference evidence="1" key="1">
    <citation type="submission" date="2022-12" db="EMBL/GenBank/DDBJ databases">
        <title>Description and comparative metabolic analysis of Aerococcus sp. nov., isolated from the feces of a pig.</title>
        <authorList>
            <person name="Chang Y.-H."/>
        </authorList>
    </citation>
    <scope>NUCLEOTIDE SEQUENCE</scope>
    <source>
        <strain evidence="1">YH-aer222</strain>
    </source>
</reference>
<name>A0A9X3FPA2_9LACT</name>
<organism evidence="1 2">
    <name type="scientific">Aerococcus kribbianus</name>
    <dbReference type="NCBI Taxonomy" id="2999064"/>
    <lineage>
        <taxon>Bacteria</taxon>
        <taxon>Bacillati</taxon>
        <taxon>Bacillota</taxon>
        <taxon>Bacilli</taxon>
        <taxon>Lactobacillales</taxon>
        <taxon>Aerococcaceae</taxon>
        <taxon>Aerococcus</taxon>
    </lineage>
</organism>
<keyword evidence="2" id="KW-1185">Reference proteome</keyword>
<dbReference type="AlphaFoldDB" id="A0A9X3FPA2"/>
<dbReference type="Gene3D" id="3.40.30.10">
    <property type="entry name" value="Glutaredoxin"/>
    <property type="match status" value="1"/>
</dbReference>
<evidence type="ECO:0000313" key="1">
    <source>
        <dbReference type="EMBL" id="MCZ0726413.1"/>
    </source>
</evidence>
<sequence length="118" mass="13104">MTDVMNLFANLKEISPVQARNLMANNEESLVFIGRNSCGFCRLFLPKLVEAADEIDQDFYFVDSTNTASDQDLADLREELGVRTVPSLVVLGGSKRFTNLNIDSSIPSTDLKDLLTRS</sequence>
<comment type="caution">
    <text evidence="1">The sequence shown here is derived from an EMBL/GenBank/DDBJ whole genome shotgun (WGS) entry which is preliminary data.</text>
</comment>
<protein>
    <submittedName>
        <fullName evidence="1">Bacterocin transport accessory protein</fullName>
    </submittedName>
</protein>
<dbReference type="Proteomes" id="UP001146670">
    <property type="component" value="Unassembled WGS sequence"/>
</dbReference>
<dbReference type="SUPFAM" id="SSF52833">
    <property type="entry name" value="Thioredoxin-like"/>
    <property type="match status" value="1"/>
</dbReference>
<dbReference type="EMBL" id="JAPRFR010000004">
    <property type="protein sequence ID" value="MCZ0726413.1"/>
    <property type="molecule type" value="Genomic_DNA"/>
</dbReference>
<dbReference type="Pfam" id="PF20207">
    <property type="entry name" value="DUF6568"/>
    <property type="match status" value="1"/>
</dbReference>
<proteinExistence type="predicted"/>
<gene>
    <name evidence="1" type="ORF">OW157_07575</name>
</gene>
<accession>A0A9X3FPA2</accession>
<dbReference type="InterPro" id="IPR036249">
    <property type="entry name" value="Thioredoxin-like_sf"/>
</dbReference>
<dbReference type="CDD" id="cd02947">
    <property type="entry name" value="TRX_family"/>
    <property type="match status" value="1"/>
</dbReference>
<dbReference type="RefSeq" id="WP_268752637.1">
    <property type="nucleotide sequence ID" value="NZ_JAPRFQ010000004.1"/>
</dbReference>
<evidence type="ECO:0000313" key="2">
    <source>
        <dbReference type="Proteomes" id="UP001146670"/>
    </source>
</evidence>